<keyword evidence="6" id="KW-0326">Glycosidase</keyword>
<dbReference type="SMART" id="SM00812">
    <property type="entry name" value="Alpha_L_fucos"/>
    <property type="match status" value="1"/>
</dbReference>
<evidence type="ECO:0000256" key="4">
    <source>
        <dbReference type="ARBA" id="ARBA00022729"/>
    </source>
</evidence>
<dbReference type="SUPFAM" id="SSF51445">
    <property type="entry name" value="(Trans)glycosidases"/>
    <property type="match status" value="1"/>
</dbReference>
<evidence type="ECO:0000313" key="9">
    <source>
        <dbReference type="EMBL" id="PRY85544.1"/>
    </source>
</evidence>
<dbReference type="PRINTS" id="PR00741">
    <property type="entry name" value="GLHYDRLASE29"/>
</dbReference>
<dbReference type="InterPro" id="IPR000933">
    <property type="entry name" value="Glyco_hydro_29"/>
</dbReference>
<dbReference type="RefSeq" id="WP_106135069.1">
    <property type="nucleotide sequence ID" value="NZ_PVTR01000012.1"/>
</dbReference>
<dbReference type="InterPro" id="IPR016286">
    <property type="entry name" value="FUC_metazoa-typ"/>
</dbReference>
<evidence type="ECO:0000256" key="5">
    <source>
        <dbReference type="ARBA" id="ARBA00022801"/>
    </source>
</evidence>
<proteinExistence type="inferred from homology"/>
<dbReference type="AlphaFoldDB" id="A0A2T0WG98"/>
<dbReference type="GO" id="GO:0005764">
    <property type="term" value="C:lysosome"/>
    <property type="evidence" value="ECO:0007669"/>
    <property type="project" value="TreeGrafter"/>
</dbReference>
<evidence type="ECO:0000313" key="10">
    <source>
        <dbReference type="Proteomes" id="UP000238157"/>
    </source>
</evidence>
<sequence length="595" mass="68968">MHKISLTAILLLISTFQIAFSQENRTDWWTEARFGMFIHWGLYSGTEGIWKGERHRHFNNYAEWIKYRNRISNEEYGELAKRFVWDEIDPEEWVLQAKNAGMHYITITAKHHDGFALWDTQVGDYSFKNYDPDSRDILAELAAACKKHDMKLGFYYSHWVDWEHPYGWDHNRELTKDLTDTQFDQYWQEKVIPQLTELLSNYGEVALLWFDMWIGHEQTIVQEKQLRQFIELVRNLQPNCLINSRLGLPVTEADIDYETLGDNQLGAVYKKNPWQTPGTIAHSWGYNALENDWKSTNQLLQALINNVSLNGNFMLNIGPRADGSLPYESISRLADMGKWLDINGASIYGAGGLELRPRQHDWGKITFKKVAEKEKVFLHVFNWPLDKKLRLSGITSTPQKIYLLADKLKKPLDFTQEGPITHIQLPHRQPDHFVSVVALEFEEPISLDIEVAAESTFGGVALHAQNVLEKNLETNRLDPPNRMVSPEHINLQAEQELSWKIYLPESGSKNLSISFANPNEKGLRAEIMIGEKKLSMALEPTGKVVVEPNQDYYTEEFIDLPLGKLELSEPGYYTVKFVVKEKDEKPVRFNRIWID</sequence>
<evidence type="ECO:0000256" key="2">
    <source>
        <dbReference type="ARBA" id="ARBA00007951"/>
    </source>
</evidence>
<comment type="function">
    <text evidence="1">Alpha-L-fucosidase is responsible for hydrolyzing the alpha-1,6-linked fucose joined to the reducing-end N-acetylglucosamine of the carbohydrate moieties of glycoproteins.</text>
</comment>
<dbReference type="PANTHER" id="PTHR10030">
    <property type="entry name" value="ALPHA-L-FUCOSIDASE"/>
    <property type="match status" value="1"/>
</dbReference>
<feature type="chain" id="PRO_5015512404" description="alpha-L-fucosidase" evidence="7">
    <location>
        <begin position="22"/>
        <end position="595"/>
    </location>
</feature>
<keyword evidence="5" id="KW-0378">Hydrolase</keyword>
<dbReference type="Gene3D" id="2.60.40.1180">
    <property type="entry name" value="Golgi alpha-mannosidase II"/>
    <property type="match status" value="1"/>
</dbReference>
<feature type="domain" description="Glycoside hydrolase family 29 N-terminal" evidence="8">
    <location>
        <begin position="22"/>
        <end position="344"/>
    </location>
</feature>
<dbReference type="InterPro" id="IPR017853">
    <property type="entry name" value="GH"/>
</dbReference>
<keyword evidence="10" id="KW-1185">Reference proteome</keyword>
<organism evidence="9 10">
    <name type="scientific">Mongoliibacter ruber</name>
    <dbReference type="NCBI Taxonomy" id="1750599"/>
    <lineage>
        <taxon>Bacteria</taxon>
        <taxon>Pseudomonadati</taxon>
        <taxon>Bacteroidota</taxon>
        <taxon>Cytophagia</taxon>
        <taxon>Cytophagales</taxon>
        <taxon>Cyclobacteriaceae</taxon>
        <taxon>Mongoliibacter</taxon>
    </lineage>
</organism>
<evidence type="ECO:0000256" key="1">
    <source>
        <dbReference type="ARBA" id="ARBA00004071"/>
    </source>
</evidence>
<dbReference type="GO" id="GO:0006004">
    <property type="term" value="P:fucose metabolic process"/>
    <property type="evidence" value="ECO:0007669"/>
    <property type="project" value="InterPro"/>
</dbReference>
<evidence type="ECO:0000256" key="3">
    <source>
        <dbReference type="ARBA" id="ARBA00012662"/>
    </source>
</evidence>
<protein>
    <recommendedName>
        <fullName evidence="3">alpha-L-fucosidase</fullName>
        <ecNumber evidence="3">3.2.1.51</ecNumber>
    </recommendedName>
</protein>
<dbReference type="EC" id="3.2.1.51" evidence="3"/>
<evidence type="ECO:0000256" key="7">
    <source>
        <dbReference type="SAM" id="SignalP"/>
    </source>
</evidence>
<keyword evidence="4 7" id="KW-0732">Signal</keyword>
<comment type="similarity">
    <text evidence="2">Belongs to the glycosyl hydrolase 29 family.</text>
</comment>
<dbReference type="EMBL" id="PVTR01000012">
    <property type="protein sequence ID" value="PRY85544.1"/>
    <property type="molecule type" value="Genomic_DNA"/>
</dbReference>
<dbReference type="GO" id="GO:0016139">
    <property type="term" value="P:glycoside catabolic process"/>
    <property type="evidence" value="ECO:0007669"/>
    <property type="project" value="TreeGrafter"/>
</dbReference>
<accession>A0A2T0WG98</accession>
<dbReference type="Pfam" id="PF01120">
    <property type="entry name" value="Alpha_L_fucos"/>
    <property type="match status" value="1"/>
</dbReference>
<evidence type="ECO:0000256" key="6">
    <source>
        <dbReference type="ARBA" id="ARBA00023295"/>
    </source>
</evidence>
<dbReference type="PANTHER" id="PTHR10030:SF37">
    <property type="entry name" value="ALPHA-L-FUCOSIDASE-RELATED"/>
    <property type="match status" value="1"/>
</dbReference>
<dbReference type="Gene3D" id="3.20.20.80">
    <property type="entry name" value="Glycosidases"/>
    <property type="match status" value="1"/>
</dbReference>
<reference evidence="9 10" key="1">
    <citation type="submission" date="2018-03" db="EMBL/GenBank/DDBJ databases">
        <title>Genomic Encyclopedia of Archaeal and Bacterial Type Strains, Phase II (KMG-II): from individual species to whole genera.</title>
        <authorList>
            <person name="Goeker M."/>
        </authorList>
    </citation>
    <scope>NUCLEOTIDE SEQUENCE [LARGE SCALE GENOMIC DNA]</scope>
    <source>
        <strain evidence="9 10">DSM 27929</strain>
    </source>
</reference>
<name>A0A2T0WG98_9BACT</name>
<comment type="caution">
    <text evidence="9">The sequence shown here is derived from an EMBL/GenBank/DDBJ whole genome shotgun (WGS) entry which is preliminary data.</text>
</comment>
<feature type="signal peptide" evidence="7">
    <location>
        <begin position="1"/>
        <end position="21"/>
    </location>
</feature>
<dbReference type="Proteomes" id="UP000238157">
    <property type="component" value="Unassembled WGS sequence"/>
</dbReference>
<dbReference type="GO" id="GO:0004560">
    <property type="term" value="F:alpha-L-fucosidase activity"/>
    <property type="evidence" value="ECO:0007669"/>
    <property type="project" value="InterPro"/>
</dbReference>
<dbReference type="InterPro" id="IPR057739">
    <property type="entry name" value="Glyco_hydro_29_N"/>
</dbReference>
<gene>
    <name evidence="9" type="ORF">CLW00_112125</name>
</gene>
<dbReference type="InterPro" id="IPR013780">
    <property type="entry name" value="Glyco_hydro_b"/>
</dbReference>
<evidence type="ECO:0000259" key="8">
    <source>
        <dbReference type="Pfam" id="PF01120"/>
    </source>
</evidence>
<dbReference type="OrthoDB" id="974797at2"/>